<gene>
    <name evidence="2" type="ORF">J5Y09_23305</name>
</gene>
<sequence length="212" mass="23184">MAKQKPAGATPIGGGYFYLFKSSTNSSDCLISAHGGYVRENRMFKVPDGVKIVFYGQHGAALLDPGISNIARSLSKARPVESFSGGQQCPNYLLSKYQGAHAGESGTEVVETYEQVARTVNTRDYQRTTKFGSMISADPEAQRQVLAELMADWGGSILTVRNRWNVFLGMPLEEAVKAAKKDMPSLATFHCIFCRSYMLGDDPLAPQPVRYG</sequence>
<accession>A0ABS4AZS7</accession>
<evidence type="ECO:0000313" key="2">
    <source>
        <dbReference type="EMBL" id="MBP0466876.1"/>
    </source>
</evidence>
<dbReference type="Pfam" id="PF21527">
    <property type="entry name" value="Stv"/>
    <property type="match status" value="1"/>
</dbReference>
<protein>
    <recommendedName>
        <fullName evidence="1">Putative adhesin Stv domain-containing protein</fullName>
    </recommendedName>
</protein>
<dbReference type="RefSeq" id="WP_209354260.1">
    <property type="nucleotide sequence ID" value="NZ_JAGIYZ010000041.1"/>
</dbReference>
<comment type="caution">
    <text evidence="2">The sequence shown here is derived from an EMBL/GenBank/DDBJ whole genome shotgun (WGS) entry which is preliminary data.</text>
</comment>
<name>A0ABS4AZS7_9PROT</name>
<evidence type="ECO:0000313" key="3">
    <source>
        <dbReference type="Proteomes" id="UP000680815"/>
    </source>
</evidence>
<dbReference type="EMBL" id="JAGIYZ010000041">
    <property type="protein sequence ID" value="MBP0466876.1"/>
    <property type="molecule type" value="Genomic_DNA"/>
</dbReference>
<feature type="domain" description="Putative adhesin Stv" evidence="1">
    <location>
        <begin position="29"/>
        <end position="196"/>
    </location>
</feature>
<dbReference type="Proteomes" id="UP000680815">
    <property type="component" value="Unassembled WGS sequence"/>
</dbReference>
<evidence type="ECO:0000259" key="1">
    <source>
        <dbReference type="Pfam" id="PF21527"/>
    </source>
</evidence>
<organism evidence="2 3">
    <name type="scientific">Roseomonas nitratireducens</name>
    <dbReference type="NCBI Taxonomy" id="2820810"/>
    <lineage>
        <taxon>Bacteria</taxon>
        <taxon>Pseudomonadati</taxon>
        <taxon>Pseudomonadota</taxon>
        <taxon>Alphaproteobacteria</taxon>
        <taxon>Acetobacterales</taxon>
        <taxon>Roseomonadaceae</taxon>
        <taxon>Roseomonas</taxon>
    </lineage>
</organism>
<reference evidence="2 3" key="1">
    <citation type="submission" date="2021-03" db="EMBL/GenBank/DDBJ databases">
        <authorList>
            <person name="So Y."/>
        </authorList>
    </citation>
    <scope>NUCLEOTIDE SEQUENCE [LARGE SCALE GENOMIC DNA]</scope>
    <source>
        <strain evidence="2 3">PWR1</strain>
    </source>
</reference>
<proteinExistence type="predicted"/>
<dbReference type="InterPro" id="IPR049002">
    <property type="entry name" value="Stv"/>
</dbReference>
<keyword evidence="3" id="KW-1185">Reference proteome</keyword>